<keyword evidence="1" id="KW-0732">Signal</keyword>
<dbReference type="PANTHER" id="PTHR35841">
    <property type="entry name" value="PHOSPHONATES-BINDING PERIPLASMIC PROTEIN"/>
    <property type="match status" value="1"/>
</dbReference>
<keyword evidence="3" id="KW-1185">Reference proteome</keyword>
<dbReference type="RefSeq" id="WP_007022279.1">
    <property type="nucleotide sequence ID" value="NZ_CH724127.1"/>
</dbReference>
<proteinExistence type="predicted"/>
<dbReference type="PANTHER" id="PTHR35841:SF1">
    <property type="entry name" value="PHOSPHONATES-BINDING PERIPLASMIC PROTEIN"/>
    <property type="match status" value="1"/>
</dbReference>
<dbReference type="Pfam" id="PF12974">
    <property type="entry name" value="Phosphonate-bd"/>
    <property type="match status" value="1"/>
</dbReference>
<dbReference type="OrthoDB" id="5343002at2"/>
<organism evidence="2 3">
    <name type="scientific">Neptuniibacter caesariensis</name>
    <dbReference type="NCBI Taxonomy" id="207954"/>
    <lineage>
        <taxon>Bacteria</taxon>
        <taxon>Pseudomonadati</taxon>
        <taxon>Pseudomonadota</taxon>
        <taxon>Gammaproteobacteria</taxon>
        <taxon>Oceanospirillales</taxon>
        <taxon>Oceanospirillaceae</taxon>
        <taxon>Neptuniibacter</taxon>
    </lineage>
</organism>
<dbReference type="Proteomes" id="UP000002171">
    <property type="component" value="Unassembled WGS sequence"/>
</dbReference>
<feature type="chain" id="PRO_5030957938" evidence="1">
    <location>
        <begin position="22"/>
        <end position="272"/>
    </location>
</feature>
<dbReference type="EMBL" id="AAOW01000011">
    <property type="protein sequence ID" value="EAR61003.1"/>
    <property type="molecule type" value="Genomic_DNA"/>
</dbReference>
<gene>
    <name evidence="2" type="ORF">MED92_01299</name>
</gene>
<evidence type="ECO:0000313" key="3">
    <source>
        <dbReference type="Proteomes" id="UP000002171"/>
    </source>
</evidence>
<dbReference type="AlphaFoldDB" id="A0A7U8GS70"/>
<evidence type="ECO:0000256" key="1">
    <source>
        <dbReference type="SAM" id="SignalP"/>
    </source>
</evidence>
<dbReference type="Gene3D" id="3.40.190.10">
    <property type="entry name" value="Periplasmic binding protein-like II"/>
    <property type="match status" value="2"/>
</dbReference>
<evidence type="ECO:0000313" key="2">
    <source>
        <dbReference type="EMBL" id="EAR61003.1"/>
    </source>
</evidence>
<protein>
    <submittedName>
        <fullName evidence="2">Periplasmic binding protein-related protein</fullName>
    </submittedName>
</protein>
<reference evidence="2 3" key="1">
    <citation type="submission" date="2006-02" db="EMBL/GenBank/DDBJ databases">
        <authorList>
            <person name="Pinhassi J."/>
            <person name="Pedros-Alio C."/>
            <person name="Ferriera S."/>
            <person name="Johnson J."/>
            <person name="Kravitz S."/>
            <person name="Halpern A."/>
            <person name="Remington K."/>
            <person name="Beeson K."/>
            <person name="Tran B."/>
            <person name="Rogers Y.-H."/>
            <person name="Friedman R."/>
            <person name="Venter J.C."/>
        </authorList>
    </citation>
    <scope>NUCLEOTIDE SEQUENCE [LARGE SCALE GENOMIC DNA]</scope>
    <source>
        <strain evidence="2 3">MED92</strain>
    </source>
</reference>
<dbReference type="SUPFAM" id="SSF53850">
    <property type="entry name" value="Periplasmic binding protein-like II"/>
    <property type="match status" value="1"/>
</dbReference>
<accession>A0A7U8GS70</accession>
<comment type="caution">
    <text evidence="2">The sequence shown here is derived from an EMBL/GenBank/DDBJ whole genome shotgun (WGS) entry which is preliminary data.</text>
</comment>
<sequence length="272" mass="30020">MKTKYVILWMLIGSVSPLACADTLTLGIVPQQSAKKLARLWTPITGYLSEKAGVKITFSTARDIPTFEKRLLAGEYDIAYMNPYHFTVFNQKPGYQALAKQKDKVIKGIVVVAEDSPIQSLQELDGTSLAFPSPAAFAASVLPRAKMTQDGINFSPKYVSSHDSVYLTVSKGLFPAGGGVMRTFNNTDPKVREGLRVLWTTPGYTPHAIATHPDLNEETRLRIQQALLSMNTDPQGQKLLKTINFKGIEVASNADWDDVRALNIKLLQHLLD</sequence>
<name>A0A7U8GS70_NEPCE</name>
<feature type="signal peptide" evidence="1">
    <location>
        <begin position="1"/>
        <end position="21"/>
    </location>
</feature>